<evidence type="ECO:0000256" key="4">
    <source>
        <dbReference type="ARBA" id="ARBA00023136"/>
    </source>
</evidence>
<dbReference type="GO" id="GO:0016020">
    <property type="term" value="C:membrane"/>
    <property type="evidence" value="ECO:0007669"/>
    <property type="project" value="UniProtKB-SubCell"/>
</dbReference>
<gene>
    <name evidence="6" type="ORF">B1A_07397</name>
</gene>
<sequence length="111" mass="12243">MAVCVAGFAFAIWARAYLGGNWGIPMSMRQGHELVTCGPYARVRHPIYSGLVLAGLGTVLALGVMWLPALVLVGLFFVMSAHTEERMLAEHFPAAYPPYKARTRMLIPFVY</sequence>
<reference evidence="6" key="2">
    <citation type="journal article" date="2014" name="ISME J.">
        <title>Microbial stratification in low pH oxic and suboxic macroscopic growths along an acid mine drainage.</title>
        <authorList>
            <person name="Mendez-Garcia C."/>
            <person name="Mesa V."/>
            <person name="Sprenger R.R."/>
            <person name="Richter M."/>
            <person name="Diez M.S."/>
            <person name="Solano J."/>
            <person name="Bargiela R."/>
            <person name="Golyshina O.V."/>
            <person name="Manteca A."/>
            <person name="Ramos J.L."/>
            <person name="Gallego J.R."/>
            <person name="Llorente I."/>
            <person name="Martins Dos Santos V.A."/>
            <person name="Jensen O.N."/>
            <person name="Pelaez A.I."/>
            <person name="Sanchez J."/>
            <person name="Ferrer M."/>
        </authorList>
    </citation>
    <scope>NUCLEOTIDE SEQUENCE</scope>
</reference>
<organism evidence="6">
    <name type="scientific">mine drainage metagenome</name>
    <dbReference type="NCBI Taxonomy" id="410659"/>
    <lineage>
        <taxon>unclassified sequences</taxon>
        <taxon>metagenomes</taxon>
        <taxon>ecological metagenomes</taxon>
    </lineage>
</organism>
<dbReference type="InterPro" id="IPR052527">
    <property type="entry name" value="Metal_cation-efflux_comp"/>
</dbReference>
<dbReference type="GO" id="GO:0004671">
    <property type="term" value="F:protein C-terminal S-isoprenylcysteine carboxyl O-methyltransferase activity"/>
    <property type="evidence" value="ECO:0007669"/>
    <property type="project" value="UniProtKB-EC"/>
</dbReference>
<keyword evidence="6" id="KW-0808">Transferase</keyword>
<proteinExistence type="predicted"/>
<evidence type="ECO:0000256" key="2">
    <source>
        <dbReference type="ARBA" id="ARBA00022692"/>
    </source>
</evidence>
<dbReference type="PANTHER" id="PTHR43847:SF1">
    <property type="entry name" value="BLL3993 PROTEIN"/>
    <property type="match status" value="1"/>
</dbReference>
<keyword evidence="2 5" id="KW-0812">Transmembrane</keyword>
<evidence type="ECO:0000256" key="1">
    <source>
        <dbReference type="ARBA" id="ARBA00004141"/>
    </source>
</evidence>
<dbReference type="Pfam" id="PF04140">
    <property type="entry name" value="ICMT"/>
    <property type="match status" value="1"/>
</dbReference>
<feature type="transmembrane region" description="Helical" evidence="5">
    <location>
        <begin position="51"/>
        <end position="78"/>
    </location>
</feature>
<name>T1B5Y5_9ZZZZ</name>
<evidence type="ECO:0000256" key="5">
    <source>
        <dbReference type="SAM" id="Phobius"/>
    </source>
</evidence>
<reference evidence="6" key="1">
    <citation type="submission" date="2013-08" db="EMBL/GenBank/DDBJ databases">
        <authorList>
            <person name="Mendez C."/>
            <person name="Richter M."/>
            <person name="Ferrer M."/>
            <person name="Sanchez J."/>
        </authorList>
    </citation>
    <scope>NUCLEOTIDE SEQUENCE</scope>
</reference>
<dbReference type="EMBL" id="AUZX01005329">
    <property type="protein sequence ID" value="EQD68326.1"/>
    <property type="molecule type" value="Genomic_DNA"/>
</dbReference>
<keyword evidence="4 5" id="KW-0472">Membrane</keyword>
<dbReference type="InterPro" id="IPR007269">
    <property type="entry name" value="ICMT_MeTrfase"/>
</dbReference>
<keyword evidence="3 5" id="KW-1133">Transmembrane helix</keyword>
<evidence type="ECO:0000256" key="3">
    <source>
        <dbReference type="ARBA" id="ARBA00022989"/>
    </source>
</evidence>
<comment type="caution">
    <text evidence="6">The sequence shown here is derived from an EMBL/GenBank/DDBJ whole genome shotgun (WGS) entry which is preliminary data.</text>
</comment>
<keyword evidence="6" id="KW-0489">Methyltransferase</keyword>
<dbReference type="GO" id="GO:0032259">
    <property type="term" value="P:methylation"/>
    <property type="evidence" value="ECO:0007669"/>
    <property type="project" value="UniProtKB-KW"/>
</dbReference>
<dbReference type="PANTHER" id="PTHR43847">
    <property type="entry name" value="BLL3993 PROTEIN"/>
    <property type="match status" value="1"/>
</dbReference>
<evidence type="ECO:0000313" key="6">
    <source>
        <dbReference type="EMBL" id="EQD68326.1"/>
    </source>
</evidence>
<dbReference type="AlphaFoldDB" id="T1B5Y5"/>
<protein>
    <submittedName>
        <fullName evidence="6">Isoprenylcysteine carboxyl methyltransferase</fullName>
        <ecNumber evidence="6">2.1.1.100</ecNumber>
    </submittedName>
</protein>
<accession>T1B5Y5</accession>
<comment type="subcellular location">
    <subcellularLocation>
        <location evidence="1">Membrane</location>
        <topology evidence="1">Multi-pass membrane protein</topology>
    </subcellularLocation>
</comment>
<dbReference type="EC" id="2.1.1.100" evidence="6"/>
<dbReference type="Gene3D" id="1.20.120.1630">
    <property type="match status" value="1"/>
</dbReference>